<dbReference type="EMBL" id="EAAA01001129">
    <property type="status" value="NOT_ANNOTATED_CDS"/>
    <property type="molecule type" value="Genomic_DNA"/>
</dbReference>
<evidence type="ECO:0000256" key="4">
    <source>
        <dbReference type="ARBA" id="ARBA00022490"/>
    </source>
</evidence>
<dbReference type="FunFam" id="1.25.40.10:FF:000060">
    <property type="entry name" value="Golgi to ER traffic protein 4 homolog"/>
    <property type="match status" value="1"/>
</dbReference>
<keyword evidence="4" id="KW-0963">Cytoplasm</keyword>
<dbReference type="AlphaFoldDB" id="F6VKW3"/>
<reference evidence="5" key="3">
    <citation type="submission" date="2025-08" db="UniProtKB">
        <authorList>
            <consortium name="Ensembl"/>
        </authorList>
    </citation>
    <scope>IDENTIFICATION</scope>
</reference>
<dbReference type="PANTHER" id="PTHR12875:SF0">
    <property type="entry name" value="GOLGI TO ER TRAFFIC PROTEIN 4 HOMOLOG"/>
    <property type="match status" value="1"/>
</dbReference>
<evidence type="ECO:0000256" key="1">
    <source>
        <dbReference type="ARBA" id="ARBA00004514"/>
    </source>
</evidence>
<dbReference type="GO" id="GO:0005829">
    <property type="term" value="C:cytosol"/>
    <property type="evidence" value="ECO:0000318"/>
    <property type="project" value="GO_Central"/>
</dbReference>
<reference evidence="5" key="2">
    <citation type="journal article" date="2008" name="Genome Biol.">
        <title>Improved genome assembly and evidence-based global gene model set for the chordate Ciona intestinalis: new insight into intron and operon populations.</title>
        <authorList>
            <person name="Satou Y."/>
            <person name="Mineta K."/>
            <person name="Ogasawara M."/>
            <person name="Sasakura Y."/>
            <person name="Shoguchi E."/>
            <person name="Ueno K."/>
            <person name="Yamada L."/>
            <person name="Matsumoto J."/>
            <person name="Wasserscheid J."/>
            <person name="Dewar K."/>
            <person name="Wiley G.B."/>
            <person name="Macmil S.L."/>
            <person name="Roe B.A."/>
            <person name="Zeller R.W."/>
            <person name="Hastings K.E."/>
            <person name="Lemaire P."/>
            <person name="Lindquist E."/>
            <person name="Endo T."/>
            <person name="Hotta K."/>
            <person name="Inaba K."/>
        </authorList>
    </citation>
    <scope>NUCLEOTIDE SEQUENCE [LARGE SCALE GENOMIC DNA]</scope>
    <source>
        <strain evidence="5">wild type</strain>
    </source>
</reference>
<reference evidence="6" key="1">
    <citation type="journal article" date="2002" name="Science">
        <title>The draft genome of Ciona intestinalis: insights into chordate and vertebrate origins.</title>
        <authorList>
            <person name="Dehal P."/>
            <person name="Satou Y."/>
            <person name="Campbell R.K."/>
            <person name="Chapman J."/>
            <person name="Degnan B."/>
            <person name="De Tomaso A."/>
            <person name="Davidson B."/>
            <person name="Di Gregorio A."/>
            <person name="Gelpke M."/>
            <person name="Goodstein D.M."/>
            <person name="Harafuji N."/>
            <person name="Hastings K.E."/>
            <person name="Ho I."/>
            <person name="Hotta K."/>
            <person name="Huang W."/>
            <person name="Kawashima T."/>
            <person name="Lemaire P."/>
            <person name="Martinez D."/>
            <person name="Meinertzhagen I.A."/>
            <person name="Necula S."/>
            <person name="Nonaka M."/>
            <person name="Putnam N."/>
            <person name="Rash S."/>
            <person name="Saiga H."/>
            <person name="Satake M."/>
            <person name="Terry A."/>
            <person name="Yamada L."/>
            <person name="Wang H.G."/>
            <person name="Awazu S."/>
            <person name="Azumi K."/>
            <person name="Boore J."/>
            <person name="Branno M."/>
            <person name="Chin-Bow S."/>
            <person name="DeSantis R."/>
            <person name="Doyle S."/>
            <person name="Francino P."/>
            <person name="Keys D.N."/>
            <person name="Haga S."/>
            <person name="Hayashi H."/>
            <person name="Hino K."/>
            <person name="Imai K.S."/>
            <person name="Inaba K."/>
            <person name="Kano S."/>
            <person name="Kobayashi K."/>
            <person name="Kobayashi M."/>
            <person name="Lee B.I."/>
            <person name="Makabe K.W."/>
            <person name="Manohar C."/>
            <person name="Matassi G."/>
            <person name="Medina M."/>
            <person name="Mochizuki Y."/>
            <person name="Mount S."/>
            <person name="Morishita T."/>
            <person name="Miura S."/>
            <person name="Nakayama A."/>
            <person name="Nishizaka S."/>
            <person name="Nomoto H."/>
            <person name="Ohta F."/>
            <person name="Oishi K."/>
            <person name="Rigoutsos I."/>
            <person name="Sano M."/>
            <person name="Sasaki A."/>
            <person name="Sasakura Y."/>
            <person name="Shoguchi E."/>
            <person name="Shin-i T."/>
            <person name="Spagnuolo A."/>
            <person name="Stainier D."/>
            <person name="Suzuki M.M."/>
            <person name="Tassy O."/>
            <person name="Takatori N."/>
            <person name="Tokuoka M."/>
            <person name="Yagi K."/>
            <person name="Yoshizaki F."/>
            <person name="Wada S."/>
            <person name="Zhang C."/>
            <person name="Hyatt P.D."/>
            <person name="Larimer F."/>
            <person name="Detter C."/>
            <person name="Doggett N."/>
            <person name="Glavina T."/>
            <person name="Hawkins T."/>
            <person name="Richardson P."/>
            <person name="Lucas S."/>
            <person name="Kohara Y."/>
            <person name="Levine M."/>
            <person name="Satoh N."/>
            <person name="Rokhsar D.S."/>
        </authorList>
    </citation>
    <scope>NUCLEOTIDE SEQUENCE [LARGE SCALE GENOMIC DNA]</scope>
</reference>
<dbReference type="OMA" id="LMDMMGM"/>
<evidence type="ECO:0000313" key="6">
    <source>
        <dbReference type="Proteomes" id="UP000008144"/>
    </source>
</evidence>
<dbReference type="STRING" id="7719.ENSCINP00000014826"/>
<keyword evidence="3" id="KW-0813">Transport</keyword>
<dbReference type="PANTHER" id="PTHR12875">
    <property type="entry name" value="GOLGI TO ER TRAFFIC PROTEIN 4 HOMOLOG"/>
    <property type="match status" value="1"/>
</dbReference>
<dbReference type="Ensembl" id="ENSCINT00000014826.3">
    <property type="protein sequence ID" value="ENSCINP00000014826.3"/>
    <property type="gene ID" value="ENSCING00000007232.3"/>
</dbReference>
<dbReference type="GO" id="GO:0071818">
    <property type="term" value="C:BAT3 complex"/>
    <property type="evidence" value="ECO:0000318"/>
    <property type="project" value="GO_Central"/>
</dbReference>
<dbReference type="Gene3D" id="1.25.40.10">
    <property type="entry name" value="Tetratricopeptide repeat domain"/>
    <property type="match status" value="1"/>
</dbReference>
<reference evidence="5" key="4">
    <citation type="submission" date="2025-09" db="UniProtKB">
        <authorList>
            <consortium name="Ensembl"/>
        </authorList>
    </citation>
    <scope>IDENTIFICATION</scope>
</reference>
<dbReference type="InterPro" id="IPR011990">
    <property type="entry name" value="TPR-like_helical_dom_sf"/>
</dbReference>
<dbReference type="GO" id="GO:0045048">
    <property type="term" value="P:protein insertion into ER membrane"/>
    <property type="evidence" value="ECO:0000318"/>
    <property type="project" value="GO_Central"/>
</dbReference>
<dbReference type="InParanoid" id="F6VKW3"/>
<dbReference type="InterPro" id="IPR007317">
    <property type="entry name" value="GET4"/>
</dbReference>
<comment type="similarity">
    <text evidence="2">Belongs to the GET4 family.</text>
</comment>
<dbReference type="Pfam" id="PF04190">
    <property type="entry name" value="GET4"/>
    <property type="match status" value="1"/>
</dbReference>
<comment type="subcellular location">
    <subcellularLocation>
        <location evidence="1">Cytoplasm</location>
        <location evidence="1">Cytosol</location>
    </subcellularLocation>
</comment>
<evidence type="ECO:0000256" key="2">
    <source>
        <dbReference type="ARBA" id="ARBA00005351"/>
    </source>
</evidence>
<protein>
    <recommendedName>
        <fullName evidence="7">Golgi to ER traffic protein 4 homolog</fullName>
    </recommendedName>
</protein>
<evidence type="ECO:0000256" key="3">
    <source>
        <dbReference type="ARBA" id="ARBA00022448"/>
    </source>
</evidence>
<dbReference type="GeneTree" id="ENSGT00390000015750"/>
<name>F6VKW3_CIOIN</name>
<proteinExistence type="inferred from homology"/>
<keyword evidence="6" id="KW-1185">Reference proteome</keyword>
<evidence type="ECO:0008006" key="7">
    <source>
        <dbReference type="Google" id="ProtNLM"/>
    </source>
</evidence>
<evidence type="ECO:0000313" key="5">
    <source>
        <dbReference type="Ensembl" id="ENSCINP00000014826.3"/>
    </source>
</evidence>
<dbReference type="FunCoup" id="F6VKW3">
    <property type="interactions" value="858"/>
</dbReference>
<organism evidence="5 6">
    <name type="scientific">Ciona intestinalis</name>
    <name type="common">Transparent sea squirt</name>
    <name type="synonym">Ascidia intestinalis</name>
    <dbReference type="NCBI Taxonomy" id="7719"/>
    <lineage>
        <taxon>Eukaryota</taxon>
        <taxon>Metazoa</taxon>
        <taxon>Chordata</taxon>
        <taxon>Tunicata</taxon>
        <taxon>Ascidiacea</taxon>
        <taxon>Phlebobranchia</taxon>
        <taxon>Cionidae</taxon>
        <taxon>Ciona</taxon>
    </lineage>
</organism>
<dbReference type="Proteomes" id="UP000008144">
    <property type="component" value="Chromosome 13"/>
</dbReference>
<dbReference type="HOGENOM" id="CLU_046061_2_0_1"/>
<accession>F6VKW3</accession>
<sequence>TQNCLKCKMSNNSGGVKRLEEKLRLSIERNDLYEAHQLYNTLFYRYSAKNKHDLARNLLYKGALHLFEHEETGSAAHLCLLYLESLENNVHEVTTELAEILGKMHHELPKEIPELETFENRAITWSAGCTGMPRFGSKDLRFKFAMNYWEEKMFRDSRQHFLYSDDGQKFGEMLKEFVILCGRPEEIDLFLTQAVLQLLCIKCEKAAEDMFNTYTKIISKISPGPPYNYPIINFLFFLLRAVKERRLILFTILCDNYQPSLKKDASFLKYLEKIGEIYFDVPAVQSKPGFFENLMQNLFVNDDSDVTEGSKGQGSNMLVE</sequence>